<dbReference type="Pfam" id="PF07690">
    <property type="entry name" value="MFS_1"/>
    <property type="match status" value="2"/>
</dbReference>
<dbReference type="AlphaFoldDB" id="A0A8J4E4M0"/>
<feature type="transmembrane region" description="Helical" evidence="6">
    <location>
        <begin position="350"/>
        <end position="370"/>
    </location>
</feature>
<organism evidence="8 9">
    <name type="scientific">Virgisporangium aurantiacum</name>
    <dbReference type="NCBI Taxonomy" id="175570"/>
    <lineage>
        <taxon>Bacteria</taxon>
        <taxon>Bacillati</taxon>
        <taxon>Actinomycetota</taxon>
        <taxon>Actinomycetes</taxon>
        <taxon>Micromonosporales</taxon>
        <taxon>Micromonosporaceae</taxon>
        <taxon>Virgisporangium</taxon>
    </lineage>
</organism>
<proteinExistence type="predicted"/>
<feature type="transmembrane region" description="Helical" evidence="6">
    <location>
        <begin position="95"/>
        <end position="119"/>
    </location>
</feature>
<feature type="transmembrane region" description="Helical" evidence="6">
    <location>
        <begin position="247"/>
        <end position="277"/>
    </location>
</feature>
<gene>
    <name evidence="8" type="ORF">Vau01_086990</name>
</gene>
<keyword evidence="5 6" id="KW-0472">Membrane</keyword>
<keyword evidence="3 6" id="KW-0812">Transmembrane</keyword>
<dbReference type="InterPro" id="IPR011701">
    <property type="entry name" value="MFS"/>
</dbReference>
<dbReference type="EMBL" id="BOPG01000064">
    <property type="protein sequence ID" value="GIJ61183.1"/>
    <property type="molecule type" value="Genomic_DNA"/>
</dbReference>
<feature type="transmembrane region" description="Helical" evidence="6">
    <location>
        <begin position="376"/>
        <end position="397"/>
    </location>
</feature>
<keyword evidence="4 6" id="KW-1133">Transmembrane helix</keyword>
<evidence type="ECO:0000256" key="5">
    <source>
        <dbReference type="ARBA" id="ARBA00023136"/>
    </source>
</evidence>
<evidence type="ECO:0000256" key="4">
    <source>
        <dbReference type="ARBA" id="ARBA00022989"/>
    </source>
</evidence>
<evidence type="ECO:0000256" key="2">
    <source>
        <dbReference type="ARBA" id="ARBA00022475"/>
    </source>
</evidence>
<protein>
    <submittedName>
        <fullName evidence="8">MFS transporter</fullName>
    </submittedName>
</protein>
<dbReference type="SUPFAM" id="SSF103473">
    <property type="entry name" value="MFS general substrate transporter"/>
    <property type="match status" value="1"/>
</dbReference>
<dbReference type="PROSITE" id="PS50850">
    <property type="entry name" value="MFS"/>
    <property type="match status" value="1"/>
</dbReference>
<dbReference type="Proteomes" id="UP000612585">
    <property type="component" value="Unassembled WGS sequence"/>
</dbReference>
<dbReference type="RefSeq" id="WP_204005973.1">
    <property type="nucleotide sequence ID" value="NZ_BOPG01000064.1"/>
</dbReference>
<evidence type="ECO:0000256" key="3">
    <source>
        <dbReference type="ARBA" id="ARBA00022692"/>
    </source>
</evidence>
<dbReference type="GO" id="GO:0005886">
    <property type="term" value="C:plasma membrane"/>
    <property type="evidence" value="ECO:0007669"/>
    <property type="project" value="UniProtKB-SubCell"/>
</dbReference>
<comment type="subcellular location">
    <subcellularLocation>
        <location evidence="1">Cell membrane</location>
        <topology evidence="1">Multi-pass membrane protein</topology>
    </subcellularLocation>
</comment>
<evidence type="ECO:0000259" key="7">
    <source>
        <dbReference type="PROSITE" id="PS50850"/>
    </source>
</evidence>
<dbReference type="PANTHER" id="PTHR23513">
    <property type="entry name" value="INTEGRAL MEMBRANE EFFLUX PROTEIN-RELATED"/>
    <property type="match status" value="1"/>
</dbReference>
<dbReference type="GO" id="GO:0022857">
    <property type="term" value="F:transmembrane transporter activity"/>
    <property type="evidence" value="ECO:0007669"/>
    <property type="project" value="InterPro"/>
</dbReference>
<feature type="domain" description="Major facilitator superfamily (MFS) profile" evidence="7">
    <location>
        <begin position="208"/>
        <end position="411"/>
    </location>
</feature>
<dbReference type="PANTHER" id="PTHR23513:SF11">
    <property type="entry name" value="STAPHYLOFERRIN A TRANSPORTER"/>
    <property type="match status" value="1"/>
</dbReference>
<keyword evidence="9" id="KW-1185">Reference proteome</keyword>
<dbReference type="CDD" id="cd06173">
    <property type="entry name" value="MFS_MefA_like"/>
    <property type="match status" value="1"/>
</dbReference>
<dbReference type="Gene3D" id="1.20.1250.20">
    <property type="entry name" value="MFS general substrate transporter like domains"/>
    <property type="match status" value="1"/>
</dbReference>
<keyword evidence="2" id="KW-1003">Cell membrane</keyword>
<name>A0A8J4E4M0_9ACTN</name>
<accession>A0A8J4E4M0</accession>
<feature type="transmembrane region" description="Helical" evidence="6">
    <location>
        <begin position="56"/>
        <end position="75"/>
    </location>
</feature>
<evidence type="ECO:0000256" key="1">
    <source>
        <dbReference type="ARBA" id="ARBA00004651"/>
    </source>
</evidence>
<dbReference type="InterPro" id="IPR036259">
    <property type="entry name" value="MFS_trans_sf"/>
</dbReference>
<feature type="transmembrane region" description="Helical" evidence="6">
    <location>
        <begin position="314"/>
        <end position="338"/>
    </location>
</feature>
<feature type="transmembrane region" description="Helical" evidence="6">
    <location>
        <begin position="289"/>
        <end position="308"/>
    </location>
</feature>
<evidence type="ECO:0000313" key="8">
    <source>
        <dbReference type="EMBL" id="GIJ61183.1"/>
    </source>
</evidence>
<comment type="caution">
    <text evidence="8">The sequence shown here is derived from an EMBL/GenBank/DDBJ whole genome shotgun (WGS) entry which is preliminary data.</text>
</comment>
<dbReference type="InterPro" id="IPR020846">
    <property type="entry name" value="MFS_dom"/>
</dbReference>
<feature type="transmembrane region" description="Helical" evidence="6">
    <location>
        <begin position="220"/>
        <end position="241"/>
    </location>
</feature>
<evidence type="ECO:0000256" key="6">
    <source>
        <dbReference type="SAM" id="Phobius"/>
    </source>
</evidence>
<reference evidence="8" key="1">
    <citation type="submission" date="2021-01" db="EMBL/GenBank/DDBJ databases">
        <title>Whole genome shotgun sequence of Virgisporangium aurantiacum NBRC 16421.</title>
        <authorList>
            <person name="Komaki H."/>
            <person name="Tamura T."/>
        </authorList>
    </citation>
    <scope>NUCLEOTIDE SEQUENCE</scope>
    <source>
        <strain evidence="8">NBRC 16421</strain>
    </source>
</reference>
<evidence type="ECO:0000313" key="9">
    <source>
        <dbReference type="Proteomes" id="UP000612585"/>
    </source>
</evidence>
<sequence length="411" mass="42527">MTQTRPRATFRDVFGVAEFRWMWFAELCSIAGDQLARVALSYMVFRATGSSALTGLTYGLTFAPSLLGGVLLAGVADRFRRREVMVAVDVLRAGLVLAVAIPGLPFWVLCTLVGAVSLLNPVFKAAQVASLPAVLAGERFLVGMAVRNMTVQSAQVLGFGAGGLLVTATSPRTALVVDAVTFALSAALLRVGMADRRAPGGDGQRPGWARSMRQGARMTFTDPALLSLVLLTWMMAALTVYEGLAAPYAAAAGGGAATVGLLLAGDPVGSVVGAYVLARWVPAHRRSPLIGPLAMASAAVLVVCLARPGIVVSFVVFAVSGGLGTAVVMQATSVVTLAVPDEHRGRVVGLSNTGLGAASGLSPIAGGFVADQIGPPATVALFGVAGLVLVIPLAVLWRRAFRRDPRRWDPT</sequence>